<dbReference type="InterPro" id="IPR007148">
    <property type="entry name" value="SSU_processome_Utp12"/>
</dbReference>
<evidence type="ECO:0000313" key="6">
    <source>
        <dbReference type="Proteomes" id="UP001652623"/>
    </source>
</evidence>
<dbReference type="Pfam" id="PF04003">
    <property type="entry name" value="Utp12"/>
    <property type="match status" value="1"/>
</dbReference>
<dbReference type="GeneID" id="107409126"/>
<accession>A0ABM3ILP8</accession>
<gene>
    <name evidence="7" type="primary">LOC107409126</name>
</gene>
<evidence type="ECO:0000256" key="2">
    <source>
        <dbReference type="ARBA" id="ARBA00023242"/>
    </source>
</evidence>
<evidence type="ECO:0000256" key="4">
    <source>
        <dbReference type="SAM" id="MobiDB-lite"/>
    </source>
</evidence>
<proteinExistence type="inferred from homology"/>
<keyword evidence="6" id="KW-1185">Reference proteome</keyword>
<evidence type="ECO:0000259" key="5">
    <source>
        <dbReference type="Pfam" id="PF04003"/>
    </source>
</evidence>
<dbReference type="RefSeq" id="XP_048331171.2">
    <property type="nucleotide sequence ID" value="XM_048475214.2"/>
</dbReference>
<dbReference type="PANTHER" id="PTHR44267:SF1">
    <property type="entry name" value="WD REPEAT-CONTAINING PROTEIN 43"/>
    <property type="match status" value="1"/>
</dbReference>
<keyword evidence="2" id="KW-0539">Nucleus</keyword>
<comment type="similarity">
    <text evidence="3">Belongs to the UTP5 family.</text>
</comment>
<feature type="domain" description="Small-subunit processome Utp12" evidence="5">
    <location>
        <begin position="84"/>
        <end position="185"/>
    </location>
</feature>
<comment type="subcellular location">
    <subcellularLocation>
        <location evidence="1">Nucleus</location>
    </subcellularLocation>
</comment>
<feature type="region of interest" description="Disordered" evidence="4">
    <location>
        <begin position="1"/>
        <end position="69"/>
    </location>
</feature>
<evidence type="ECO:0000313" key="7">
    <source>
        <dbReference type="RefSeq" id="XP_048331171.2"/>
    </source>
</evidence>
<feature type="compositionally biased region" description="Basic and acidic residues" evidence="4">
    <location>
        <begin position="48"/>
        <end position="65"/>
    </location>
</feature>
<feature type="compositionally biased region" description="Acidic residues" evidence="4">
    <location>
        <begin position="229"/>
        <end position="245"/>
    </location>
</feature>
<dbReference type="PANTHER" id="PTHR44267">
    <property type="entry name" value="WD REPEAT-CONTAINING PROTEIN 43"/>
    <property type="match status" value="1"/>
</dbReference>
<evidence type="ECO:0000256" key="1">
    <source>
        <dbReference type="ARBA" id="ARBA00004123"/>
    </source>
</evidence>
<feature type="compositionally biased region" description="Acidic residues" evidence="4">
    <location>
        <begin position="204"/>
        <end position="220"/>
    </location>
</feature>
<name>A0ABM3ILP8_ZIZJJ</name>
<sequence length="245" mass="27033">MAKKKLKSRITEFTSDGHGGEAAEGVLVNDDLDEPTMGEKLASLNLMDNDRADSHKKQESSKDAKPPSADSVHVLLKQALHADDRALLFDCLYTQDEKVILKSVSLLNPSDVLKLLQSLISIIQSRGAILACAVPWLRCLLLQHASFIMSQESSLLALNSLYQLIESRVSTFQSALQLSSVLDLLYAGVVDEEDENDTTLPVIYEDEDEGEEESSEDAMDTDQKSSDEVLFDDVYEDEGSDDMSD</sequence>
<feature type="region of interest" description="Disordered" evidence="4">
    <location>
        <begin position="197"/>
        <end position="245"/>
    </location>
</feature>
<dbReference type="Proteomes" id="UP001652623">
    <property type="component" value="Chromosome 1"/>
</dbReference>
<reference evidence="7" key="1">
    <citation type="submission" date="2025-08" db="UniProtKB">
        <authorList>
            <consortium name="RefSeq"/>
        </authorList>
    </citation>
    <scope>IDENTIFICATION</scope>
    <source>
        <tissue evidence="7">Seedling</tissue>
    </source>
</reference>
<evidence type="ECO:0000256" key="3">
    <source>
        <dbReference type="ARBA" id="ARBA00038335"/>
    </source>
</evidence>
<protein>
    <submittedName>
        <fullName evidence="7">Uncharacterized protein LOC107409126</fullName>
    </submittedName>
</protein>
<dbReference type="InterPro" id="IPR052414">
    <property type="entry name" value="U3_snoRNA-assoc_WDR"/>
</dbReference>
<organism evidence="6 7">
    <name type="scientific">Ziziphus jujuba</name>
    <name type="common">Chinese jujube</name>
    <name type="synonym">Ziziphus sativa</name>
    <dbReference type="NCBI Taxonomy" id="326968"/>
    <lineage>
        <taxon>Eukaryota</taxon>
        <taxon>Viridiplantae</taxon>
        <taxon>Streptophyta</taxon>
        <taxon>Embryophyta</taxon>
        <taxon>Tracheophyta</taxon>
        <taxon>Spermatophyta</taxon>
        <taxon>Magnoliopsida</taxon>
        <taxon>eudicotyledons</taxon>
        <taxon>Gunneridae</taxon>
        <taxon>Pentapetalae</taxon>
        <taxon>rosids</taxon>
        <taxon>fabids</taxon>
        <taxon>Rosales</taxon>
        <taxon>Rhamnaceae</taxon>
        <taxon>Paliureae</taxon>
        <taxon>Ziziphus</taxon>
    </lineage>
</organism>